<evidence type="ECO:0000313" key="2">
    <source>
        <dbReference type="EMBL" id="TYZ22598.1"/>
    </source>
</evidence>
<organism evidence="2 3">
    <name type="scientific">Selenomonas ruminis</name>
    <dbReference type="NCBI Taxonomy" id="2593411"/>
    <lineage>
        <taxon>Bacteria</taxon>
        <taxon>Bacillati</taxon>
        <taxon>Bacillota</taxon>
        <taxon>Negativicutes</taxon>
        <taxon>Selenomonadales</taxon>
        <taxon>Selenomonadaceae</taxon>
        <taxon>Selenomonas</taxon>
    </lineage>
</organism>
<dbReference type="EMBL" id="VTOY01000005">
    <property type="protein sequence ID" value="TYZ22598.1"/>
    <property type="molecule type" value="Genomic_DNA"/>
</dbReference>
<dbReference type="Proteomes" id="UP000323646">
    <property type="component" value="Unassembled WGS sequence"/>
</dbReference>
<dbReference type="NCBIfam" id="TIGR02530">
    <property type="entry name" value="flg_new"/>
    <property type="match status" value="1"/>
</dbReference>
<evidence type="ECO:0000256" key="1">
    <source>
        <dbReference type="SAM" id="MobiDB-lite"/>
    </source>
</evidence>
<comment type="caution">
    <text evidence="2">The sequence shown here is derived from an EMBL/GenBank/DDBJ whole genome shotgun (WGS) entry which is preliminary data.</text>
</comment>
<name>A0A5D6W700_9FIRM</name>
<protein>
    <submittedName>
        <fullName evidence="2">Flagellar biosynthesis protein</fullName>
    </submittedName>
</protein>
<sequence length="125" mass="13887">MKEISKVPAKAEQGMAGIGRRQGKSPRPDKTAFDRELQAVEHGVKFSHHAAKRIEMRGVKLSDSDMERLNNAVERMAEKGVRDALIWMKQTALVVSVKNRTVITAVDEESAKENIFTNIDSAAIL</sequence>
<evidence type="ECO:0000313" key="3">
    <source>
        <dbReference type="Proteomes" id="UP000323646"/>
    </source>
</evidence>
<keyword evidence="2" id="KW-0966">Cell projection</keyword>
<keyword evidence="2" id="KW-0969">Cilium</keyword>
<proteinExistence type="predicted"/>
<keyword evidence="3" id="KW-1185">Reference proteome</keyword>
<dbReference type="InterPro" id="IPR013367">
    <property type="entry name" value="Flagellar_put"/>
</dbReference>
<keyword evidence="2" id="KW-0282">Flagellum</keyword>
<accession>A0A5D6W700</accession>
<dbReference type="Pfam" id="PF12611">
    <property type="entry name" value="Flagellar_put"/>
    <property type="match status" value="1"/>
</dbReference>
<gene>
    <name evidence="2" type="ORF">FZ040_08090</name>
</gene>
<reference evidence="2 3" key="1">
    <citation type="submission" date="2019-08" db="EMBL/GenBank/DDBJ databases">
        <title>Selenomonas sp. mPRGC5 and Selenomonas sp. mPRGC8 isolated from ruminal fluid of dairy goat (Capra hircus).</title>
        <authorList>
            <person name="Poothong S."/>
            <person name="Nuengjamnong C."/>
            <person name="Tanasupawat S."/>
        </authorList>
    </citation>
    <scope>NUCLEOTIDE SEQUENCE [LARGE SCALE GENOMIC DNA]</scope>
    <source>
        <strain evidence="3">mPRGC5</strain>
    </source>
</reference>
<dbReference type="OrthoDB" id="165650at2"/>
<feature type="region of interest" description="Disordered" evidence="1">
    <location>
        <begin position="1"/>
        <end position="31"/>
    </location>
</feature>
<dbReference type="RefSeq" id="WP_149171517.1">
    <property type="nucleotide sequence ID" value="NZ_VTOY01000005.1"/>
</dbReference>
<dbReference type="AlphaFoldDB" id="A0A5D6W700"/>